<dbReference type="InterPro" id="IPR003838">
    <property type="entry name" value="ABC3_permease_C"/>
</dbReference>
<dbReference type="OrthoDB" id="9784014at2"/>
<dbReference type="InterPro" id="IPR051125">
    <property type="entry name" value="ABC-4/HrtB_transporter"/>
</dbReference>
<dbReference type="GO" id="GO:0005886">
    <property type="term" value="C:plasma membrane"/>
    <property type="evidence" value="ECO:0007669"/>
    <property type="project" value="UniProtKB-SubCell"/>
</dbReference>
<evidence type="ECO:0000256" key="5">
    <source>
        <dbReference type="ARBA" id="ARBA00023136"/>
    </source>
</evidence>
<feature type="transmembrane region" description="Helical" evidence="6">
    <location>
        <begin position="311"/>
        <end position="333"/>
    </location>
</feature>
<evidence type="ECO:0000256" key="4">
    <source>
        <dbReference type="ARBA" id="ARBA00022989"/>
    </source>
</evidence>
<dbReference type="AlphaFoldDB" id="A0A147DAS4"/>
<keyword evidence="3 6" id="KW-0812">Transmembrane</keyword>
<keyword evidence="5 6" id="KW-0472">Membrane</keyword>
<evidence type="ECO:0000259" key="7">
    <source>
        <dbReference type="Pfam" id="PF02687"/>
    </source>
</evidence>
<sequence>MFGFIWADLRRHWAGVLAVVLLIALASVLGTCVTLGERAIRLGSARAASAFDLVIGAPGSETQLVLSSVFLQPAPLPLLPGRTLAALRADPRVAYAAPVGFGDFVGDDPVVGTTGDVVGGLGGLAEGRAFQKLQDAVVGSAVARAIGSRFKPLHGRLSEGGHVHGAISYEVVGRMKPTGTAWDKAILVPIEAVWLAHGHEPGSKDHGADETAHGEEAARGGVGIAVLAADYDQQAEEARRSVDLGRPIDPAALDRPDAPGVPAIVVKPRTIADAYKLRQNYRHDGTLAVFPAEVLTRLYGTLGDARTVLAAIAYGAQALVGAAILFVVIVHVLQRRRQIGALRAFGAPRLSIFAIVWAEIFAMVGAGVVLGFGLGFAAASLLAQVAGGASGIALPVELRAGDLTTLVLLLGAVALVTFVPASLAYRQSPAEALRG</sequence>
<gene>
    <name evidence="8" type="ORF">NS226_00030</name>
</gene>
<feature type="transmembrane region" description="Helical" evidence="6">
    <location>
        <begin position="354"/>
        <end position="383"/>
    </location>
</feature>
<evidence type="ECO:0000256" key="6">
    <source>
        <dbReference type="SAM" id="Phobius"/>
    </source>
</evidence>
<reference evidence="8 9" key="1">
    <citation type="journal article" date="2016" name="Front. Microbiol.">
        <title>Genomic Resource of Rice Seed Associated Bacteria.</title>
        <authorList>
            <person name="Midha S."/>
            <person name="Bansal K."/>
            <person name="Sharma S."/>
            <person name="Kumar N."/>
            <person name="Patil P.P."/>
            <person name="Chaudhry V."/>
            <person name="Patil P.B."/>
        </authorList>
    </citation>
    <scope>NUCLEOTIDE SEQUENCE [LARGE SCALE GENOMIC DNA]</scope>
    <source>
        <strain evidence="8 9">NS226</strain>
    </source>
</reference>
<proteinExistence type="predicted"/>
<evidence type="ECO:0000256" key="3">
    <source>
        <dbReference type="ARBA" id="ARBA00022692"/>
    </source>
</evidence>
<evidence type="ECO:0000256" key="1">
    <source>
        <dbReference type="ARBA" id="ARBA00004651"/>
    </source>
</evidence>
<feature type="domain" description="ABC3 transporter permease C-terminal" evidence="7">
    <location>
        <begin position="315"/>
        <end position="427"/>
    </location>
</feature>
<dbReference type="RefSeq" id="WP_058633252.1">
    <property type="nucleotide sequence ID" value="NZ_LDPZ01000001.1"/>
</dbReference>
<protein>
    <submittedName>
        <fullName evidence="8">Membrane protein</fullName>
    </submittedName>
</protein>
<name>A0A147DAS4_9HYPH</name>
<accession>A0A147DAS4</accession>
<comment type="subcellular location">
    <subcellularLocation>
        <location evidence="1">Cell membrane</location>
        <topology evidence="1">Multi-pass membrane protein</topology>
    </subcellularLocation>
</comment>
<feature type="transmembrane region" description="Helical" evidence="6">
    <location>
        <begin position="403"/>
        <end position="425"/>
    </location>
</feature>
<evidence type="ECO:0000313" key="9">
    <source>
        <dbReference type="Proteomes" id="UP000078272"/>
    </source>
</evidence>
<dbReference type="EMBL" id="LDPZ01000001">
    <property type="protein sequence ID" value="KTQ98646.1"/>
    <property type="molecule type" value="Genomic_DNA"/>
</dbReference>
<evidence type="ECO:0000313" key="8">
    <source>
        <dbReference type="EMBL" id="KTQ98646.1"/>
    </source>
</evidence>
<dbReference type="Pfam" id="PF02687">
    <property type="entry name" value="FtsX"/>
    <property type="match status" value="1"/>
</dbReference>
<evidence type="ECO:0000256" key="2">
    <source>
        <dbReference type="ARBA" id="ARBA00022475"/>
    </source>
</evidence>
<dbReference type="PATRIC" id="fig|401562.3.peg.6"/>
<keyword evidence="4 6" id="KW-1133">Transmembrane helix</keyword>
<dbReference type="Proteomes" id="UP000078272">
    <property type="component" value="Unassembled WGS sequence"/>
</dbReference>
<dbReference type="PANTHER" id="PTHR43738:SF2">
    <property type="entry name" value="ABC TRANSPORTER PERMEASE"/>
    <property type="match status" value="1"/>
</dbReference>
<comment type="caution">
    <text evidence="8">The sequence shown here is derived from an EMBL/GenBank/DDBJ whole genome shotgun (WGS) entry which is preliminary data.</text>
</comment>
<organism evidence="8 9">
    <name type="scientific">Aureimonas ureilytica</name>
    <dbReference type="NCBI Taxonomy" id="401562"/>
    <lineage>
        <taxon>Bacteria</taxon>
        <taxon>Pseudomonadati</taxon>
        <taxon>Pseudomonadota</taxon>
        <taxon>Alphaproteobacteria</taxon>
        <taxon>Hyphomicrobiales</taxon>
        <taxon>Aurantimonadaceae</taxon>
        <taxon>Aureimonas</taxon>
    </lineage>
</organism>
<dbReference type="STRING" id="401562.NS365_04930"/>
<dbReference type="PANTHER" id="PTHR43738">
    <property type="entry name" value="ABC TRANSPORTER, MEMBRANE PROTEIN"/>
    <property type="match status" value="1"/>
</dbReference>
<keyword evidence="2" id="KW-1003">Cell membrane</keyword>